<dbReference type="Proteomes" id="UP000199258">
    <property type="component" value="Unassembled WGS sequence"/>
</dbReference>
<proteinExistence type="predicted"/>
<reference evidence="1 2" key="1">
    <citation type="submission" date="2016-10" db="EMBL/GenBank/DDBJ databases">
        <authorList>
            <person name="de Groot N.N."/>
        </authorList>
    </citation>
    <scope>NUCLEOTIDE SEQUENCE [LARGE SCALE GENOMIC DNA]</scope>
    <source>
        <strain evidence="1 2">NP_1H</strain>
    </source>
</reference>
<dbReference type="AlphaFoldDB" id="A0A1G8CZF9"/>
<organism evidence="1 2">
    <name type="scientific">Arthrobacter subterraneus</name>
    <dbReference type="NCBI Taxonomy" id="335973"/>
    <lineage>
        <taxon>Bacteria</taxon>
        <taxon>Bacillati</taxon>
        <taxon>Actinomycetota</taxon>
        <taxon>Actinomycetes</taxon>
        <taxon>Micrococcales</taxon>
        <taxon>Micrococcaceae</taxon>
        <taxon>Arthrobacter</taxon>
    </lineage>
</organism>
<dbReference type="OrthoDB" id="580988at2"/>
<sequence>MSFYLALQAVRGPDTRKTIERLQAKMVRVEVGAGGRRNGKRWIKENQGFDATADQEQRIWAEATQPGGPSITISVAAHISHMVDTAEHLATRPWSLVRFERRSLITCDSPVSLIRNPKDDDFYSDVGFATAWGISVPLTRELGLLMSDPMVIIERLDLADPMIQEIRTRTNEWQL</sequence>
<dbReference type="EMBL" id="FNDT01000001">
    <property type="protein sequence ID" value="SDH50896.1"/>
    <property type="molecule type" value="Genomic_DNA"/>
</dbReference>
<dbReference type="Pfam" id="PF14022">
    <property type="entry name" value="DUF4238"/>
    <property type="match status" value="1"/>
</dbReference>
<evidence type="ECO:0000313" key="2">
    <source>
        <dbReference type="Proteomes" id="UP000199258"/>
    </source>
</evidence>
<gene>
    <name evidence="1" type="ORF">SAMN04488693_101432</name>
</gene>
<keyword evidence="2" id="KW-1185">Reference proteome</keyword>
<evidence type="ECO:0000313" key="1">
    <source>
        <dbReference type="EMBL" id="SDH50896.1"/>
    </source>
</evidence>
<dbReference type="InterPro" id="IPR025332">
    <property type="entry name" value="DUF4238"/>
</dbReference>
<name>A0A1G8CZF9_9MICC</name>
<protein>
    <submittedName>
        <fullName evidence="1">Uncharacterized protein</fullName>
    </submittedName>
</protein>
<accession>A0A1G8CZF9</accession>